<protein>
    <submittedName>
        <fullName evidence="2">NB-ARC domain-containing disease resistance protein</fullName>
    </submittedName>
</protein>
<name>A0A4Y1QVQ1_PRUDU</name>
<sequence length="162" mass="18550">MAEIILGVIGPVMQLGQWLWSPAKRGLGYMVHYKRNTESLNLQIEELKVKKHGNQNLVDAFQLNGEEPEIKKWFEDANKAIADAAQLTGEVAASKNCISGMCPDLRWRYNLGKKAMEEKEAVNKLLKREIFKQFLFKFHIPLKLSPQCQLVVFKHTDQLAEP</sequence>
<dbReference type="AlphaFoldDB" id="A0A4Y1QVQ1"/>
<proteinExistence type="predicted"/>
<dbReference type="PANTHER" id="PTHR33463">
    <property type="entry name" value="NB-ARC DOMAIN-CONTAINING PROTEIN-RELATED"/>
    <property type="match status" value="1"/>
</dbReference>
<evidence type="ECO:0000313" key="2">
    <source>
        <dbReference type="EMBL" id="BBG95940.1"/>
    </source>
</evidence>
<reference evidence="2" key="1">
    <citation type="journal article" date="2019" name="Science">
        <title>Mutation of a bHLH transcription factor allowed almond domestication.</title>
        <authorList>
            <person name="Sanchez-Perez R."/>
            <person name="Pavan S."/>
            <person name="Mazzeo R."/>
            <person name="Moldovan C."/>
            <person name="Aiese Cigliano R."/>
            <person name="Del Cueto J."/>
            <person name="Ricciardi F."/>
            <person name="Lotti C."/>
            <person name="Ricciardi L."/>
            <person name="Dicenta F."/>
            <person name="Lopez-Marques R.L."/>
            <person name="Lindberg Moller B."/>
        </authorList>
    </citation>
    <scope>NUCLEOTIDE SEQUENCE</scope>
</reference>
<keyword evidence="1" id="KW-0611">Plant defense</keyword>
<dbReference type="EMBL" id="AP019297">
    <property type="protein sequence ID" value="BBG95940.1"/>
    <property type="molecule type" value="Genomic_DNA"/>
</dbReference>
<accession>A0A4Y1QVQ1</accession>
<dbReference type="PANTHER" id="PTHR33463:SF203">
    <property type="entry name" value="AAA+ ATPASE DOMAIN-CONTAINING PROTEIN"/>
    <property type="match status" value="1"/>
</dbReference>
<dbReference type="InterPro" id="IPR050905">
    <property type="entry name" value="Plant_NBS-LRR"/>
</dbReference>
<organism evidence="2">
    <name type="scientific">Prunus dulcis</name>
    <name type="common">Almond</name>
    <name type="synonym">Amygdalus dulcis</name>
    <dbReference type="NCBI Taxonomy" id="3755"/>
    <lineage>
        <taxon>Eukaryota</taxon>
        <taxon>Viridiplantae</taxon>
        <taxon>Streptophyta</taxon>
        <taxon>Embryophyta</taxon>
        <taxon>Tracheophyta</taxon>
        <taxon>Spermatophyta</taxon>
        <taxon>Magnoliopsida</taxon>
        <taxon>eudicotyledons</taxon>
        <taxon>Gunneridae</taxon>
        <taxon>Pentapetalae</taxon>
        <taxon>rosids</taxon>
        <taxon>fabids</taxon>
        <taxon>Rosales</taxon>
        <taxon>Rosaceae</taxon>
        <taxon>Amygdaloideae</taxon>
        <taxon>Amygdaleae</taxon>
        <taxon>Prunus</taxon>
    </lineage>
</organism>
<evidence type="ECO:0000256" key="1">
    <source>
        <dbReference type="ARBA" id="ARBA00022821"/>
    </source>
</evidence>
<gene>
    <name evidence="2" type="ORF">Prudu_004605</name>
</gene>